<sequence>MDNAIQKLKTNEDNLKSKASQQHDYKNVELRQSKDRKNPELKGDDGKLLKTHNVCLNTAVEKIKLKKKQIEVRVASNMLGMFLNDTQGNDCATEDLMSFHGDYDDEDPKGSNVFTPTRNL</sequence>
<protein>
    <submittedName>
        <fullName evidence="2">Uncharacterized protein</fullName>
    </submittedName>
</protein>
<accession>A0A9J5X1T9</accession>
<keyword evidence="3" id="KW-1185">Reference proteome</keyword>
<evidence type="ECO:0000256" key="1">
    <source>
        <dbReference type="SAM" id="MobiDB-lite"/>
    </source>
</evidence>
<gene>
    <name evidence="2" type="ORF">H5410_051895</name>
</gene>
<reference evidence="2 3" key="1">
    <citation type="submission" date="2020-09" db="EMBL/GenBank/DDBJ databases">
        <title>De no assembly of potato wild relative species, Solanum commersonii.</title>
        <authorList>
            <person name="Cho K."/>
        </authorList>
    </citation>
    <scope>NUCLEOTIDE SEQUENCE [LARGE SCALE GENOMIC DNA]</scope>
    <source>
        <strain evidence="2">LZ3.2</strain>
        <tissue evidence="2">Leaf</tissue>
    </source>
</reference>
<proteinExistence type="predicted"/>
<evidence type="ECO:0000313" key="3">
    <source>
        <dbReference type="Proteomes" id="UP000824120"/>
    </source>
</evidence>
<organism evidence="2 3">
    <name type="scientific">Solanum commersonii</name>
    <name type="common">Commerson's wild potato</name>
    <name type="synonym">Commerson's nightshade</name>
    <dbReference type="NCBI Taxonomy" id="4109"/>
    <lineage>
        <taxon>Eukaryota</taxon>
        <taxon>Viridiplantae</taxon>
        <taxon>Streptophyta</taxon>
        <taxon>Embryophyta</taxon>
        <taxon>Tracheophyta</taxon>
        <taxon>Spermatophyta</taxon>
        <taxon>Magnoliopsida</taxon>
        <taxon>eudicotyledons</taxon>
        <taxon>Gunneridae</taxon>
        <taxon>Pentapetalae</taxon>
        <taxon>asterids</taxon>
        <taxon>lamiids</taxon>
        <taxon>Solanales</taxon>
        <taxon>Solanaceae</taxon>
        <taxon>Solanoideae</taxon>
        <taxon>Solaneae</taxon>
        <taxon>Solanum</taxon>
    </lineage>
</organism>
<feature type="region of interest" description="Disordered" evidence="1">
    <location>
        <begin position="1"/>
        <end position="48"/>
    </location>
</feature>
<dbReference type="EMBL" id="JACXVP010000010">
    <property type="protein sequence ID" value="KAG5581268.1"/>
    <property type="molecule type" value="Genomic_DNA"/>
</dbReference>
<name>A0A9J5X1T9_SOLCO</name>
<dbReference type="AlphaFoldDB" id="A0A9J5X1T9"/>
<dbReference type="OrthoDB" id="1295633at2759"/>
<dbReference type="Proteomes" id="UP000824120">
    <property type="component" value="Chromosome 10"/>
</dbReference>
<comment type="caution">
    <text evidence="2">The sequence shown here is derived from an EMBL/GenBank/DDBJ whole genome shotgun (WGS) entry which is preliminary data.</text>
</comment>
<feature type="compositionally biased region" description="Basic and acidic residues" evidence="1">
    <location>
        <begin position="9"/>
        <end position="48"/>
    </location>
</feature>
<evidence type="ECO:0000313" key="2">
    <source>
        <dbReference type="EMBL" id="KAG5581268.1"/>
    </source>
</evidence>